<keyword evidence="3" id="KW-1185">Reference proteome</keyword>
<dbReference type="EMBL" id="CP051680">
    <property type="protein sequence ID" value="QJD85274.1"/>
    <property type="molecule type" value="Genomic_DNA"/>
</dbReference>
<feature type="signal peptide" evidence="1">
    <location>
        <begin position="1"/>
        <end position="28"/>
    </location>
</feature>
<feature type="chain" id="PRO_5031401639" evidence="1">
    <location>
        <begin position="29"/>
        <end position="903"/>
    </location>
</feature>
<dbReference type="Proteomes" id="UP000502248">
    <property type="component" value="Chromosome"/>
</dbReference>
<evidence type="ECO:0000313" key="2">
    <source>
        <dbReference type="EMBL" id="QJD85274.1"/>
    </source>
</evidence>
<organism evidence="2 3">
    <name type="scientific">Cohnella herbarum</name>
    <dbReference type="NCBI Taxonomy" id="2728023"/>
    <lineage>
        <taxon>Bacteria</taxon>
        <taxon>Bacillati</taxon>
        <taxon>Bacillota</taxon>
        <taxon>Bacilli</taxon>
        <taxon>Bacillales</taxon>
        <taxon>Paenibacillaceae</taxon>
        <taxon>Cohnella</taxon>
    </lineage>
</organism>
<keyword evidence="1" id="KW-0732">Signal</keyword>
<dbReference type="AlphaFoldDB" id="A0A7Z2VLS2"/>
<dbReference type="RefSeq" id="WP_169281539.1">
    <property type="nucleotide sequence ID" value="NZ_CP051680.1"/>
</dbReference>
<accession>A0A7Z2VLS2</accession>
<evidence type="ECO:0000256" key="1">
    <source>
        <dbReference type="SAM" id="SignalP"/>
    </source>
</evidence>
<gene>
    <name evidence="2" type="ORF">HH215_20245</name>
</gene>
<evidence type="ECO:0000313" key="3">
    <source>
        <dbReference type="Proteomes" id="UP000502248"/>
    </source>
</evidence>
<proteinExistence type="predicted"/>
<reference evidence="2 3" key="1">
    <citation type="submission" date="2020-04" db="EMBL/GenBank/DDBJ databases">
        <title>Genome sequencing of novel species.</title>
        <authorList>
            <person name="Heo J."/>
            <person name="Kim S.-J."/>
            <person name="Kim J.-S."/>
            <person name="Hong S.-B."/>
            <person name="Kwon S.-W."/>
        </authorList>
    </citation>
    <scope>NUCLEOTIDE SEQUENCE [LARGE SCALE GENOMIC DNA]</scope>
    <source>
        <strain evidence="2 3">MFER-1</strain>
    </source>
</reference>
<name>A0A7Z2VLS2_9BACL</name>
<dbReference type="KEGG" id="cheb:HH215_20245"/>
<sequence>MFKKISAVFIAFALLLQLLPAQAPLANAAVGNGSFVFPSESSNPSSYRITTDARVTLQGSINNVNPTTISYSVHQIIDDKNDSDPTNDIIGTSKLDQTSNIYPDGNAITIFNIELFPGKNKITFKGLQNGGEVADSFYIDYRNGPLFYNLMAQIDGQAFPVTDGKTTVVYSNASKGRNNYDISITGNAPNAQNVTIVVNGNSKTYNVNPSNNNSFVASPVNLKKGKNLVTIRVKNNSQTLETTREIAFYNGSVTYYDVNINEGAGTDGMPMEYYPNYNFSNINNVQVSGKVIVPNSEYADVVSGPLEPHPDPTWPVGGADNSGTKKVRVIYGPSVTDYVYATPEPLTNKKDKFFVYSFALSNAQLKTAVGGTLDQDTRYNVQLLSDNEVNKHLNITPSQEGTNELGFILQNGNDPYIHEMNYLQSYNGTNYENITGGPLHGTNIFSMPFAVEFLIGNPPAAGYGLTDLPMKIDSIKDIAGQTQTTPPVFRRVNTNAADVKTVTKMVNGVTKTFYRIVYEFSSMPVTGTQTINFQMQTGSQVLKPATINLLYGPYANYDKAVDGMIISVDTTQTETQQATEIITNKLGNFAGTFKNIANETKIKYVSPGQTVFFYINNTLVPLKKGVRLDGNNVDKATIADFQLDIAADPDPAQPAPPNSLRDIYNKFYSGENKIRILYQTATESYDKTIKINLVPTNLPVIPAPGTSGIFPYGTQYNDIPLSNDPNFPMRGSIFTTSLSEMNVFGTFDFLDLGTTETAVINKMLSIATTTQQKYILKVTTPSEKDPWKWDLSQPFQLVKDGKVVGSYPASSPFTSDLTVQYNMDLQSFSFTIKRQKLNIDGSSKIYNFFVYNSGEAGPRATYRLEVDPTSIPYKILRPILPAKNTVNQNFIEVVIDALALIKC</sequence>
<protein>
    <submittedName>
        <fullName evidence="2">Uncharacterized protein</fullName>
    </submittedName>
</protein>